<evidence type="ECO:0000256" key="11">
    <source>
        <dbReference type="ARBA" id="ARBA00022801"/>
    </source>
</evidence>
<evidence type="ECO:0000256" key="16">
    <source>
        <dbReference type="PIRSR" id="PIRSR611782-2"/>
    </source>
</evidence>
<name>A0AAW9RA14_9GAMM</name>
<dbReference type="RefSeq" id="WP_354693955.1">
    <property type="nucleotide sequence ID" value="NZ_JAZHOG010000002.1"/>
</dbReference>
<dbReference type="GO" id="GO:0004252">
    <property type="term" value="F:serine-type endopeptidase activity"/>
    <property type="evidence" value="ECO:0007669"/>
    <property type="project" value="InterPro"/>
</dbReference>
<evidence type="ECO:0000313" key="20">
    <source>
        <dbReference type="Proteomes" id="UP001359886"/>
    </source>
</evidence>
<evidence type="ECO:0000256" key="7">
    <source>
        <dbReference type="ARBA" id="ARBA00022670"/>
    </source>
</evidence>
<dbReference type="InterPro" id="IPR009003">
    <property type="entry name" value="Peptidase_S1_PA"/>
</dbReference>
<comment type="function">
    <text evidence="2">Might be efficient in the degradation of transiently denatured and unfolded proteins which accumulate in the periplasm following stress conditions.</text>
</comment>
<evidence type="ECO:0000256" key="14">
    <source>
        <dbReference type="ARBA" id="ARBA00032850"/>
    </source>
</evidence>
<dbReference type="CDD" id="cd10839">
    <property type="entry name" value="cpPDZ1_DegP-like"/>
    <property type="match status" value="1"/>
</dbReference>
<evidence type="ECO:0000256" key="17">
    <source>
        <dbReference type="SAM" id="SignalP"/>
    </source>
</evidence>
<evidence type="ECO:0000259" key="18">
    <source>
        <dbReference type="PROSITE" id="PS50106"/>
    </source>
</evidence>
<dbReference type="EMBL" id="JAZHOG010000002">
    <property type="protein sequence ID" value="MEJ8566632.1"/>
    <property type="molecule type" value="Genomic_DNA"/>
</dbReference>
<feature type="binding site" evidence="16">
    <location>
        <position position="152"/>
    </location>
    <ligand>
        <name>substrate</name>
    </ligand>
</feature>
<dbReference type="Pfam" id="PF13365">
    <property type="entry name" value="Trypsin_2"/>
    <property type="match status" value="1"/>
</dbReference>
<dbReference type="PRINTS" id="PR00834">
    <property type="entry name" value="PROTEASES2C"/>
</dbReference>
<feature type="active site" description="Charge relay system" evidence="15">
    <location>
        <position position="225"/>
    </location>
</feature>
<proteinExistence type="inferred from homology"/>
<protein>
    <recommendedName>
        <fullName evidence="6">Probable periplasmic serine endoprotease DegP-like</fullName>
        <ecNumber evidence="5">3.4.21.107</ecNumber>
    </recommendedName>
    <alternativeName>
        <fullName evidence="14">Protease Do</fullName>
    </alternativeName>
</protein>
<evidence type="ECO:0000256" key="2">
    <source>
        <dbReference type="ARBA" id="ARBA00002610"/>
    </source>
</evidence>
<comment type="catalytic activity">
    <reaction evidence="1">
        <text>Acts on substrates that are at least partially unfolded. The cleavage site P1 residue is normally between a pair of hydrophobic residues, such as Val-|-Val.</text>
        <dbReference type="EC" id="3.4.21.107"/>
    </reaction>
</comment>
<dbReference type="Proteomes" id="UP001359886">
    <property type="component" value="Unassembled WGS sequence"/>
</dbReference>
<dbReference type="Gene3D" id="2.30.42.10">
    <property type="match status" value="2"/>
</dbReference>
<dbReference type="InterPro" id="IPR001940">
    <property type="entry name" value="Peptidase_S1C"/>
</dbReference>
<dbReference type="PANTHER" id="PTHR22939">
    <property type="entry name" value="SERINE PROTEASE FAMILY S1C HTRA-RELATED"/>
    <property type="match status" value="1"/>
</dbReference>
<organism evidence="19 20">
    <name type="scientific">Elongatibacter sediminis</name>
    <dbReference type="NCBI Taxonomy" id="3119006"/>
    <lineage>
        <taxon>Bacteria</taxon>
        <taxon>Pseudomonadati</taxon>
        <taxon>Pseudomonadota</taxon>
        <taxon>Gammaproteobacteria</taxon>
        <taxon>Chromatiales</taxon>
        <taxon>Wenzhouxiangellaceae</taxon>
        <taxon>Elongatibacter</taxon>
    </lineage>
</organism>
<evidence type="ECO:0000256" key="1">
    <source>
        <dbReference type="ARBA" id="ARBA00001772"/>
    </source>
</evidence>
<evidence type="ECO:0000256" key="6">
    <source>
        <dbReference type="ARBA" id="ARBA00013958"/>
    </source>
</evidence>
<evidence type="ECO:0000256" key="13">
    <source>
        <dbReference type="ARBA" id="ARBA00023016"/>
    </source>
</evidence>
<dbReference type="EC" id="3.4.21.107" evidence="5"/>
<dbReference type="Gene3D" id="2.40.10.120">
    <property type="match status" value="1"/>
</dbReference>
<keyword evidence="8 17" id="KW-0732">Signal</keyword>
<keyword evidence="7" id="KW-0645">Protease</keyword>
<dbReference type="SUPFAM" id="SSF50156">
    <property type="entry name" value="PDZ domain-like"/>
    <property type="match status" value="2"/>
</dbReference>
<feature type="chain" id="PRO_5043376186" description="Probable periplasmic serine endoprotease DegP-like" evidence="17">
    <location>
        <begin position="27"/>
        <end position="484"/>
    </location>
</feature>
<dbReference type="AlphaFoldDB" id="A0AAW9RA14"/>
<dbReference type="SUPFAM" id="SSF50494">
    <property type="entry name" value="Trypsin-like serine proteases"/>
    <property type="match status" value="1"/>
</dbReference>
<dbReference type="PROSITE" id="PS50106">
    <property type="entry name" value="PDZ"/>
    <property type="match status" value="2"/>
</dbReference>
<feature type="active site" description="Charge relay system" evidence="15">
    <location>
        <position position="152"/>
    </location>
</feature>
<dbReference type="InterPro" id="IPR001478">
    <property type="entry name" value="PDZ"/>
</dbReference>
<dbReference type="GO" id="GO:0042597">
    <property type="term" value="C:periplasmic space"/>
    <property type="evidence" value="ECO:0007669"/>
    <property type="project" value="UniProtKB-SubCell"/>
</dbReference>
<keyword evidence="10" id="KW-0574">Periplasm</keyword>
<keyword evidence="9" id="KW-0677">Repeat</keyword>
<dbReference type="SMART" id="SM00228">
    <property type="entry name" value="PDZ"/>
    <property type="match status" value="2"/>
</dbReference>
<evidence type="ECO:0000256" key="15">
    <source>
        <dbReference type="PIRSR" id="PIRSR611782-1"/>
    </source>
</evidence>
<evidence type="ECO:0000256" key="4">
    <source>
        <dbReference type="ARBA" id="ARBA00010541"/>
    </source>
</evidence>
<evidence type="ECO:0000256" key="8">
    <source>
        <dbReference type="ARBA" id="ARBA00022729"/>
    </source>
</evidence>
<keyword evidence="12" id="KW-0720">Serine protease</keyword>
<evidence type="ECO:0000256" key="10">
    <source>
        <dbReference type="ARBA" id="ARBA00022764"/>
    </source>
</evidence>
<keyword evidence="13" id="KW-0346">Stress response</keyword>
<dbReference type="NCBIfam" id="TIGR02037">
    <property type="entry name" value="degP_htrA_DO"/>
    <property type="match status" value="1"/>
</dbReference>
<feature type="binding site" evidence="16">
    <location>
        <begin position="223"/>
        <end position="225"/>
    </location>
    <ligand>
        <name>substrate</name>
    </ligand>
</feature>
<dbReference type="FunFam" id="2.40.10.120:FF:000007">
    <property type="entry name" value="Periplasmic serine endoprotease DegP-like"/>
    <property type="match status" value="1"/>
</dbReference>
<comment type="caution">
    <text evidence="19">The sequence shown here is derived from an EMBL/GenBank/DDBJ whole genome shotgun (WGS) entry which is preliminary data.</text>
</comment>
<reference evidence="19 20" key="1">
    <citation type="submission" date="2024-02" db="EMBL/GenBank/DDBJ databases">
        <title>A novel Wenzhouxiangellaceae bacterium, isolated from coastal sediments.</title>
        <authorList>
            <person name="Du Z.-J."/>
            <person name="Ye Y.-Q."/>
            <person name="Zhang X.-Y."/>
        </authorList>
    </citation>
    <scope>NUCLEOTIDE SEQUENCE [LARGE SCALE GENOMIC DNA]</scope>
    <source>
        <strain evidence="19 20">CH-27</strain>
    </source>
</reference>
<evidence type="ECO:0000313" key="19">
    <source>
        <dbReference type="EMBL" id="MEJ8566632.1"/>
    </source>
</evidence>
<evidence type="ECO:0000256" key="5">
    <source>
        <dbReference type="ARBA" id="ARBA00013035"/>
    </source>
</evidence>
<feature type="domain" description="PDZ" evidence="18">
    <location>
        <begin position="393"/>
        <end position="471"/>
    </location>
</feature>
<keyword evidence="11" id="KW-0378">Hydrolase</keyword>
<comment type="similarity">
    <text evidence="4">Belongs to the peptidase S1C family.</text>
</comment>
<dbReference type="GO" id="GO:0006508">
    <property type="term" value="P:proteolysis"/>
    <property type="evidence" value="ECO:0007669"/>
    <property type="project" value="UniProtKB-KW"/>
</dbReference>
<dbReference type="InterPro" id="IPR011782">
    <property type="entry name" value="Pept_S1C_Do"/>
</dbReference>
<gene>
    <name evidence="19" type="ORF">V3330_03240</name>
</gene>
<dbReference type="Pfam" id="PF13180">
    <property type="entry name" value="PDZ_2"/>
    <property type="match status" value="2"/>
</dbReference>
<comment type="subcellular location">
    <subcellularLocation>
        <location evidence="3">Periplasm</location>
    </subcellularLocation>
</comment>
<evidence type="ECO:0000256" key="3">
    <source>
        <dbReference type="ARBA" id="ARBA00004418"/>
    </source>
</evidence>
<feature type="signal peptide" evidence="17">
    <location>
        <begin position="1"/>
        <end position="26"/>
    </location>
</feature>
<feature type="domain" description="PDZ" evidence="18">
    <location>
        <begin position="276"/>
        <end position="334"/>
    </location>
</feature>
<dbReference type="InterPro" id="IPR036034">
    <property type="entry name" value="PDZ_sf"/>
</dbReference>
<accession>A0AAW9RA14</accession>
<sequence length="484" mass="50780">MTRPILLTTGTLLCAALLWAAVPVKAAAAVSGLPDFTELVEQAGPAVVNIQVTQFGDRARNRNRNRGDQQAPYDQEDIPEFFRRFFDTPGNPGNPGIGQPDRRGLGSGFIIEDDGYIITNHHVVEDADQIVVRLDDRREFEAELIGSDPQSDVALLKIDAKGLPALAIGDSESLKPGEWVVAIGSPFNFEQSVTAGIVSAKGRSTGAQQYVPFIQTDVAINRGNSGGPLLNLEGEVVGINSWILSSSGGYIGLSFSIPIETAMGAVKQLRETGTVSRGLMGVMIGPVTREIAEAMSLDRSAGALVNDVTPGGSAERAGIQPGDVILEFDGQTIETSGDLPPLVGAHPPGAEVEVLVSREGRKKRFEVTLDALNGDSGGAETGGSGPARQSNALGLAVEAMTAEQRRALGNPDGGVIVSDVESDAAFRAGIRPGDVVLMINSEPVGDLGDFEDIVSGLEPDKAVALRVLRDGVTSFFAYTPSAED</sequence>
<keyword evidence="20" id="KW-1185">Reference proteome</keyword>
<dbReference type="PANTHER" id="PTHR22939:SF130">
    <property type="entry name" value="PERIPLASMIC SERINE ENDOPROTEASE DEGP-LIKE-RELATED"/>
    <property type="match status" value="1"/>
</dbReference>
<evidence type="ECO:0000256" key="12">
    <source>
        <dbReference type="ARBA" id="ARBA00022825"/>
    </source>
</evidence>
<evidence type="ECO:0000256" key="9">
    <source>
        <dbReference type="ARBA" id="ARBA00022737"/>
    </source>
</evidence>
<feature type="active site" description="Charge relay system" evidence="15">
    <location>
        <position position="122"/>
    </location>
</feature>
<feature type="binding site" evidence="16">
    <location>
        <position position="122"/>
    </location>
    <ligand>
        <name>substrate</name>
    </ligand>
</feature>